<gene>
    <name evidence="2" type="ORF">Pan216_31430</name>
</gene>
<dbReference type="AlphaFoldDB" id="A0A518B5P2"/>
<protein>
    <submittedName>
        <fullName evidence="2">Transposase IS200 like protein</fullName>
    </submittedName>
</protein>
<dbReference type="InterPro" id="IPR036515">
    <property type="entry name" value="Transposase_17_sf"/>
</dbReference>
<evidence type="ECO:0000259" key="1">
    <source>
        <dbReference type="SMART" id="SM01321"/>
    </source>
</evidence>
<accession>A0A518B5P2</accession>
<dbReference type="PANTHER" id="PTHR36966">
    <property type="entry name" value="REP-ASSOCIATED TYROSINE TRANSPOSASE"/>
    <property type="match status" value="1"/>
</dbReference>
<evidence type="ECO:0000313" key="2">
    <source>
        <dbReference type="EMBL" id="QDU62276.1"/>
    </source>
</evidence>
<feature type="domain" description="Transposase IS200-like" evidence="1">
    <location>
        <begin position="17"/>
        <end position="138"/>
    </location>
</feature>
<dbReference type="SMART" id="SM01321">
    <property type="entry name" value="Y1_Tnp"/>
    <property type="match status" value="1"/>
</dbReference>
<dbReference type="Pfam" id="PF01797">
    <property type="entry name" value="Y1_Tnp"/>
    <property type="match status" value="1"/>
</dbReference>
<dbReference type="InterPro" id="IPR002686">
    <property type="entry name" value="Transposase_17"/>
</dbReference>
<dbReference type="GO" id="GO:0004803">
    <property type="term" value="F:transposase activity"/>
    <property type="evidence" value="ECO:0007669"/>
    <property type="project" value="InterPro"/>
</dbReference>
<keyword evidence="3" id="KW-1185">Reference proteome</keyword>
<dbReference type="Proteomes" id="UP000317093">
    <property type="component" value="Chromosome"/>
</dbReference>
<dbReference type="KEGG" id="knv:Pan216_31430"/>
<dbReference type="InterPro" id="IPR052715">
    <property type="entry name" value="RAYT_transposase"/>
</dbReference>
<dbReference type="Gene3D" id="3.30.70.1290">
    <property type="entry name" value="Transposase IS200-like"/>
    <property type="match status" value="1"/>
</dbReference>
<dbReference type="RefSeq" id="WP_145258904.1">
    <property type="nucleotide sequence ID" value="NZ_CP036279.1"/>
</dbReference>
<dbReference type="EMBL" id="CP036279">
    <property type="protein sequence ID" value="QDU62276.1"/>
    <property type="molecule type" value="Genomic_DNA"/>
</dbReference>
<proteinExistence type="predicted"/>
<evidence type="ECO:0000313" key="3">
    <source>
        <dbReference type="Proteomes" id="UP000317093"/>
    </source>
</evidence>
<organism evidence="2 3">
    <name type="scientific">Kolteria novifilia</name>
    <dbReference type="NCBI Taxonomy" id="2527975"/>
    <lineage>
        <taxon>Bacteria</taxon>
        <taxon>Pseudomonadati</taxon>
        <taxon>Planctomycetota</taxon>
        <taxon>Planctomycetia</taxon>
        <taxon>Kolteriales</taxon>
        <taxon>Kolteriaceae</taxon>
        <taxon>Kolteria</taxon>
    </lineage>
</organism>
<dbReference type="GO" id="GO:0006313">
    <property type="term" value="P:DNA transposition"/>
    <property type="evidence" value="ECO:0007669"/>
    <property type="project" value="InterPro"/>
</dbReference>
<dbReference type="PANTHER" id="PTHR36966:SF1">
    <property type="entry name" value="REP-ASSOCIATED TYROSINE TRANSPOSASE"/>
    <property type="match status" value="1"/>
</dbReference>
<dbReference type="OrthoDB" id="9800147at2"/>
<dbReference type="SUPFAM" id="SSF143422">
    <property type="entry name" value="Transposase IS200-like"/>
    <property type="match status" value="1"/>
</dbReference>
<name>A0A518B5P2_9BACT</name>
<sequence>MLSFTSRTPLAADESFVPNSYLLITAGTFQKRPFMRLEHRKQMLLESLDFNCYKWKWRLLAYVILDNHYHLVVHAPDDDRSVVQHSLAHIIQSAHSYSAYHWRRDDPSIRSRIWWNFWDAPIGDLASLRCHINYLNANPAFHGKVRDPSTYPYSSYHLYVKQDRETLAQWEKDYPADKVDLIDNF</sequence>
<dbReference type="GO" id="GO:0043565">
    <property type="term" value="F:sequence-specific DNA binding"/>
    <property type="evidence" value="ECO:0007669"/>
    <property type="project" value="TreeGrafter"/>
</dbReference>
<reference evidence="2 3" key="1">
    <citation type="submission" date="2019-02" db="EMBL/GenBank/DDBJ databases">
        <title>Deep-cultivation of Planctomycetes and their phenomic and genomic characterization uncovers novel biology.</title>
        <authorList>
            <person name="Wiegand S."/>
            <person name="Jogler M."/>
            <person name="Boedeker C."/>
            <person name="Pinto D."/>
            <person name="Vollmers J."/>
            <person name="Rivas-Marin E."/>
            <person name="Kohn T."/>
            <person name="Peeters S.H."/>
            <person name="Heuer A."/>
            <person name="Rast P."/>
            <person name="Oberbeckmann S."/>
            <person name="Bunk B."/>
            <person name="Jeske O."/>
            <person name="Meyerdierks A."/>
            <person name="Storesund J.E."/>
            <person name="Kallscheuer N."/>
            <person name="Luecker S."/>
            <person name="Lage O.M."/>
            <person name="Pohl T."/>
            <person name="Merkel B.J."/>
            <person name="Hornburger P."/>
            <person name="Mueller R.-W."/>
            <person name="Bruemmer F."/>
            <person name="Labrenz M."/>
            <person name="Spormann A.M."/>
            <person name="Op den Camp H."/>
            <person name="Overmann J."/>
            <person name="Amann R."/>
            <person name="Jetten M.S.M."/>
            <person name="Mascher T."/>
            <person name="Medema M.H."/>
            <person name="Devos D.P."/>
            <person name="Kaster A.-K."/>
            <person name="Ovreas L."/>
            <person name="Rohde M."/>
            <person name="Galperin M.Y."/>
            <person name="Jogler C."/>
        </authorList>
    </citation>
    <scope>NUCLEOTIDE SEQUENCE [LARGE SCALE GENOMIC DNA]</scope>
    <source>
        <strain evidence="2 3">Pan216</strain>
    </source>
</reference>